<feature type="transmembrane region" description="Helical" evidence="1">
    <location>
        <begin position="37"/>
        <end position="61"/>
    </location>
</feature>
<dbReference type="AlphaFoldDB" id="A0A840PAK8"/>
<comment type="caution">
    <text evidence="2">The sequence shown here is derived from an EMBL/GenBank/DDBJ whole genome shotgun (WGS) entry which is preliminary data.</text>
</comment>
<dbReference type="RefSeq" id="WP_185053565.1">
    <property type="nucleotide sequence ID" value="NZ_BAABIX010000008.1"/>
</dbReference>
<feature type="transmembrane region" description="Helical" evidence="1">
    <location>
        <begin position="114"/>
        <end position="134"/>
    </location>
</feature>
<keyword evidence="3" id="KW-1185">Reference proteome</keyword>
<gene>
    <name evidence="2" type="ORF">HNP84_006429</name>
</gene>
<feature type="transmembrane region" description="Helical" evidence="1">
    <location>
        <begin position="73"/>
        <end position="94"/>
    </location>
</feature>
<organism evidence="2 3">
    <name type="scientific">Thermocatellispora tengchongensis</name>
    <dbReference type="NCBI Taxonomy" id="1073253"/>
    <lineage>
        <taxon>Bacteria</taxon>
        <taxon>Bacillati</taxon>
        <taxon>Actinomycetota</taxon>
        <taxon>Actinomycetes</taxon>
        <taxon>Streptosporangiales</taxon>
        <taxon>Streptosporangiaceae</taxon>
        <taxon>Thermocatellispora</taxon>
    </lineage>
</organism>
<keyword evidence="1" id="KW-0472">Membrane</keyword>
<sequence length="433" mass="46740">MAPGLLVPEFGWSYFGPGGFCPGGEFYMGEDNPLWDVVAFVPLLFYGAVPAVALAFTAHWLSTRIGRPRIGRVSARTIAATALVAHGVGPLAFLVDVAGDSRCLFSEWGGPEGASLLVGPNLAATAAALCVFSAVRRPRHRLRTMLRRLARARWFRRTGAVAAALAVLGLVPTADLGSGPIAAPGSCPPTTPGTPRVPIGEQAFLCAARQGHGFDAVPDHALLAYGRAQCAAYPRVTHYVHAIASICPPAAADVLREITAQEAAYARREAAAQAICDRSRHRPRIKPVLVAHVREFSEIGMEAYEDHEDSAQEVSVMHGDLVGSAPGHLSISFSPEYEACVTTEVYRRRPPVEVKGWDQVIEVGYHSPTGDFVLRDPMAEPELPNLAVAGKGHYRVRVHYREPDWDAFTPQHLLIMIYPGRGDQVIDLKRAPS</sequence>
<name>A0A840PAK8_9ACTN</name>
<dbReference type="Proteomes" id="UP000578449">
    <property type="component" value="Unassembled WGS sequence"/>
</dbReference>
<evidence type="ECO:0000256" key="1">
    <source>
        <dbReference type="SAM" id="Phobius"/>
    </source>
</evidence>
<proteinExistence type="predicted"/>
<dbReference type="EMBL" id="JACHGN010000015">
    <property type="protein sequence ID" value="MBB5136678.1"/>
    <property type="molecule type" value="Genomic_DNA"/>
</dbReference>
<reference evidence="2 3" key="1">
    <citation type="submission" date="2020-08" db="EMBL/GenBank/DDBJ databases">
        <title>Genomic Encyclopedia of Type Strains, Phase IV (KMG-IV): sequencing the most valuable type-strain genomes for metagenomic binning, comparative biology and taxonomic classification.</title>
        <authorList>
            <person name="Goeker M."/>
        </authorList>
    </citation>
    <scope>NUCLEOTIDE SEQUENCE [LARGE SCALE GENOMIC DNA]</scope>
    <source>
        <strain evidence="2 3">DSM 45615</strain>
    </source>
</reference>
<protein>
    <submittedName>
        <fullName evidence="2">Uncharacterized protein</fullName>
    </submittedName>
</protein>
<evidence type="ECO:0000313" key="3">
    <source>
        <dbReference type="Proteomes" id="UP000578449"/>
    </source>
</evidence>
<keyword evidence="1" id="KW-1133">Transmembrane helix</keyword>
<keyword evidence="1" id="KW-0812">Transmembrane</keyword>
<evidence type="ECO:0000313" key="2">
    <source>
        <dbReference type="EMBL" id="MBB5136678.1"/>
    </source>
</evidence>
<feature type="transmembrane region" description="Helical" evidence="1">
    <location>
        <begin position="154"/>
        <end position="171"/>
    </location>
</feature>
<accession>A0A840PAK8</accession>